<reference evidence="29" key="3">
    <citation type="submission" date="2025-09" db="UniProtKB">
        <authorList>
            <consortium name="Ensembl"/>
        </authorList>
    </citation>
    <scope>IDENTIFICATION</scope>
</reference>
<keyword evidence="10" id="KW-0832">Ubl conjugation</keyword>
<evidence type="ECO:0000256" key="12">
    <source>
        <dbReference type="ARBA" id="ARBA00023136"/>
    </source>
</evidence>
<dbReference type="GO" id="GO:0005576">
    <property type="term" value="C:extracellular region"/>
    <property type="evidence" value="ECO:0007669"/>
    <property type="project" value="UniProtKB-SubCell"/>
</dbReference>
<dbReference type="FunFam" id="2.60.40.10:FF:001244">
    <property type="entry name" value="Interferon gamma receptor 1"/>
    <property type="match status" value="1"/>
</dbReference>
<keyword evidence="4" id="KW-1003">Cell membrane</keyword>
<proteinExistence type="inferred from homology"/>
<dbReference type="PANTHER" id="PTHR20859">
    <property type="entry name" value="INTERFERON/INTERLEUKIN RECEPTOR"/>
    <property type="match status" value="1"/>
</dbReference>
<evidence type="ECO:0000256" key="1">
    <source>
        <dbReference type="ARBA" id="ARBA00004251"/>
    </source>
</evidence>
<evidence type="ECO:0000256" key="7">
    <source>
        <dbReference type="ARBA" id="ARBA00022692"/>
    </source>
</evidence>
<evidence type="ECO:0000256" key="17">
    <source>
        <dbReference type="ARBA" id="ARBA00054691"/>
    </source>
</evidence>
<comment type="similarity">
    <text evidence="3">Belongs to the type II cytokine receptor family.</text>
</comment>
<dbReference type="GO" id="GO:0060333">
    <property type="term" value="P:type II interferon-mediated signaling pathway"/>
    <property type="evidence" value="ECO:0007669"/>
    <property type="project" value="InterPro"/>
</dbReference>
<keyword evidence="11 24" id="KW-1133">Transmembrane helix</keyword>
<dbReference type="InterPro" id="IPR021126">
    <property type="entry name" value="IFN_gamma_rc_D2_pox/mammal"/>
</dbReference>
<feature type="transmembrane region" description="Helical" evidence="24">
    <location>
        <begin position="244"/>
        <end position="265"/>
    </location>
</feature>
<keyword evidence="13" id="KW-1015">Disulfide bond</keyword>
<dbReference type="Gene3D" id="2.60.40.10">
    <property type="entry name" value="Immunoglobulins"/>
    <property type="match status" value="4"/>
</dbReference>
<evidence type="ECO:0000256" key="9">
    <source>
        <dbReference type="ARBA" id="ARBA00022737"/>
    </source>
</evidence>
<evidence type="ECO:0000256" key="16">
    <source>
        <dbReference type="ARBA" id="ARBA00023319"/>
    </source>
</evidence>
<evidence type="ECO:0000256" key="10">
    <source>
        <dbReference type="ARBA" id="ARBA00022843"/>
    </source>
</evidence>
<dbReference type="FunFam" id="2.60.40.10:FF:000348">
    <property type="entry name" value="Interleukin 20 receptor subunit alpha"/>
    <property type="match status" value="1"/>
</dbReference>
<dbReference type="InParanoid" id="A0A7N5KAP0"/>
<keyword evidence="16" id="KW-0393">Immunoglobulin domain</keyword>
<keyword evidence="14" id="KW-0675">Receptor</keyword>
<dbReference type="Ensembl" id="ENSAMET00000035327.1">
    <property type="protein sequence ID" value="ENSAMEP00000037614.1"/>
    <property type="gene ID" value="ENSAMEG00000010111.2"/>
</dbReference>
<keyword evidence="5" id="KW-0964">Secreted</keyword>
<dbReference type="GO" id="GO:0004896">
    <property type="term" value="F:cytokine receptor activity"/>
    <property type="evidence" value="ECO:0007669"/>
    <property type="project" value="InterPro"/>
</dbReference>
<comment type="subunit">
    <text evidence="18">Monomer. Heterodimer with IFNGR2, to form the IFNG receptor complex. Interacts with JAK1. Interacts (when phosphorylated) with STAT1. Interacts with SOCS1.</text>
</comment>
<dbReference type="PANTHER" id="PTHR20859:SF51">
    <property type="entry name" value="INTERLEUKIN-22 RECEPTOR SUBUNIT ALPHA-2"/>
    <property type="match status" value="1"/>
</dbReference>
<dbReference type="InterPro" id="IPR003961">
    <property type="entry name" value="FN3_dom"/>
</dbReference>
<dbReference type="Proteomes" id="UP000008912">
    <property type="component" value="Unassembled WGS sequence"/>
</dbReference>
<keyword evidence="15" id="KW-0325">Glycoprotein</keyword>
<feature type="domain" description="Interferon/interleukin receptor" evidence="28">
    <location>
        <begin position="574"/>
        <end position="678"/>
    </location>
</feature>
<name>A0A7N5KAP0_AILME</name>
<reference evidence="29 30" key="1">
    <citation type="journal article" date="2010" name="Nature">
        <title>The sequence and de novo assembly of the giant panda genome.</title>
        <authorList>
            <person name="Li R."/>
            <person name="Fan W."/>
            <person name="Tian G."/>
            <person name="Zhu H."/>
            <person name="He L."/>
            <person name="Cai J."/>
            <person name="Huang Q."/>
            <person name="Cai Q."/>
            <person name="Li B."/>
            <person name="Bai Y."/>
            <person name="Zhang Z."/>
            <person name="Zhang Y."/>
            <person name="Wang W."/>
            <person name="Li J."/>
            <person name="Wei F."/>
            <person name="Li H."/>
            <person name="Jian M."/>
            <person name="Li J."/>
            <person name="Zhang Z."/>
            <person name="Nielsen R."/>
            <person name="Li D."/>
            <person name="Gu W."/>
            <person name="Yang Z."/>
            <person name="Xuan Z."/>
            <person name="Ryder O.A."/>
            <person name="Leung F.C."/>
            <person name="Zhou Y."/>
            <person name="Cao J."/>
            <person name="Sun X."/>
            <person name="Fu Y."/>
            <person name="Fang X."/>
            <person name="Guo X."/>
            <person name="Wang B."/>
            <person name="Hou R."/>
            <person name="Shen F."/>
            <person name="Mu B."/>
            <person name="Ni P."/>
            <person name="Lin R."/>
            <person name="Qian W."/>
            <person name="Wang G."/>
            <person name="Yu C."/>
            <person name="Nie W."/>
            <person name="Wang J."/>
            <person name="Wu Z."/>
            <person name="Liang H."/>
            <person name="Min J."/>
            <person name="Wu Q."/>
            <person name="Cheng S."/>
            <person name="Ruan J."/>
            <person name="Wang M."/>
            <person name="Shi Z."/>
            <person name="Wen M."/>
            <person name="Liu B."/>
            <person name="Ren X."/>
            <person name="Zheng H."/>
            <person name="Dong D."/>
            <person name="Cook K."/>
            <person name="Shan G."/>
            <person name="Zhang H."/>
            <person name="Kosiol C."/>
            <person name="Xie X."/>
            <person name="Lu Z."/>
            <person name="Zheng H."/>
            <person name="Li Y."/>
            <person name="Steiner C.C."/>
            <person name="Lam T.T."/>
            <person name="Lin S."/>
            <person name="Zhang Q."/>
            <person name="Li G."/>
            <person name="Tian J."/>
            <person name="Gong T."/>
            <person name="Liu H."/>
            <person name="Zhang D."/>
            <person name="Fang L."/>
            <person name="Ye C."/>
            <person name="Zhang J."/>
            <person name="Hu W."/>
            <person name="Xu A."/>
            <person name="Ren Y."/>
            <person name="Zhang G."/>
            <person name="Bruford M.W."/>
            <person name="Li Q."/>
            <person name="Ma L."/>
            <person name="Guo Y."/>
            <person name="An N."/>
            <person name="Hu Y."/>
            <person name="Zheng Y."/>
            <person name="Shi Y."/>
            <person name="Li Z."/>
            <person name="Liu Q."/>
            <person name="Chen Y."/>
            <person name="Zhao J."/>
            <person name="Qu N."/>
            <person name="Zhao S."/>
            <person name="Tian F."/>
            <person name="Wang X."/>
            <person name="Wang H."/>
            <person name="Xu L."/>
            <person name="Liu X."/>
            <person name="Vinar T."/>
            <person name="Wang Y."/>
            <person name="Lam T.W."/>
            <person name="Yiu S.M."/>
            <person name="Liu S."/>
            <person name="Zhang H."/>
            <person name="Li D."/>
            <person name="Huang Y."/>
            <person name="Wang X."/>
            <person name="Yang G."/>
            <person name="Jiang Z."/>
            <person name="Wang J."/>
            <person name="Qin N."/>
            <person name="Li L."/>
            <person name="Li J."/>
            <person name="Bolund L."/>
            <person name="Kristiansen K."/>
            <person name="Wong G.K."/>
            <person name="Olson M."/>
            <person name="Zhang X."/>
            <person name="Li S."/>
            <person name="Yang H."/>
            <person name="Wang J."/>
            <person name="Wang J."/>
        </authorList>
    </citation>
    <scope>NUCLEOTIDE SEQUENCE [LARGE SCALE GENOMIC DNA]</scope>
</reference>
<dbReference type="SUPFAM" id="SSF49265">
    <property type="entry name" value="Fibronectin type III"/>
    <property type="match status" value="4"/>
</dbReference>
<dbReference type="AlphaFoldDB" id="A0A7N5KAP0"/>
<keyword evidence="30" id="KW-1185">Reference proteome</keyword>
<sequence>MALQLLLVLVLQAGSWAELSPADLDLSSVPVPTNIRFEAHNFNTVLHWDYPTMPQTPVFTVQVKNYGEAIWIDACNTSHHNCDIFSVINDPSLSLWARIKARLGQKESAYVESKEFILCKEGNIGPPAVGIRKMENHIIIDIFHPLTSISGREPVPIYDENNCHIFIYTVNLRINGSETVYKTTVENEDDCNETQCHLVIPLSSLNSDYCISVNGASKDWPVKTEMSKELCITTSDDRRMEDSVWIPIVAVLLFLVLMLVFVFCYTKKMNPCKRESIMLPKSLLSVVKNASSETKSESKCISPITYQPIVPENEKMVWEEQLSPATVAGTPNEDNLGKMEHREDVSSEIEVVTIEENTSDMALGSPLNPGMRENSVHSSSNQSEPCVVAFNSYHSRNGSDSGVVESDGFLSDSEFPPNNKTEMKPEVQECVVLRNTITSFGYDKPHVLVDLPVGEGGFLISFFLTGVVETQSAHESLKPQRVHFQSRNFHNILHWQPGRACTSNSCVYFVQYKIYGQRQWKNKEDCWGILEFFCDLTNETSEIQEPYYGRVRTTSAGIHSGWTMTQRFTPWWETKIDPPVLNITQVNGSLWVILHAPSLPYRDQKGKNVSIENYYELVYRVFIITNSLEKEQKVYEGAGRVVKIGALAPHAGYCVVAEMYQPMLDRRSQRSEEQCVELP</sequence>
<evidence type="ECO:0000256" key="21">
    <source>
        <dbReference type="ARBA" id="ARBA00075144"/>
    </source>
</evidence>
<evidence type="ECO:0000259" key="28">
    <source>
        <dbReference type="Pfam" id="PF09294"/>
    </source>
</evidence>
<keyword evidence="7 24" id="KW-0812">Transmembrane</keyword>
<dbReference type="Pfam" id="PF20634">
    <property type="entry name" value="IFNGR1_transm"/>
    <property type="match status" value="1"/>
</dbReference>
<dbReference type="Pfam" id="PF01108">
    <property type="entry name" value="Tissue_fac"/>
    <property type="match status" value="2"/>
</dbReference>
<organism evidence="29 30">
    <name type="scientific">Ailuropoda melanoleuca</name>
    <name type="common">Giant panda</name>
    <dbReference type="NCBI Taxonomy" id="9646"/>
    <lineage>
        <taxon>Eukaryota</taxon>
        <taxon>Metazoa</taxon>
        <taxon>Chordata</taxon>
        <taxon>Craniata</taxon>
        <taxon>Vertebrata</taxon>
        <taxon>Euteleostomi</taxon>
        <taxon>Mammalia</taxon>
        <taxon>Eutheria</taxon>
        <taxon>Laurasiatheria</taxon>
        <taxon>Carnivora</taxon>
        <taxon>Caniformia</taxon>
        <taxon>Ursidae</taxon>
        <taxon>Ailuropoda</taxon>
    </lineage>
</organism>
<evidence type="ECO:0000256" key="3">
    <source>
        <dbReference type="ARBA" id="ARBA00005399"/>
    </source>
</evidence>
<reference evidence="29" key="2">
    <citation type="submission" date="2025-08" db="UniProtKB">
        <authorList>
            <consortium name="Ensembl"/>
        </authorList>
    </citation>
    <scope>IDENTIFICATION</scope>
</reference>
<dbReference type="GO" id="GO:0009615">
    <property type="term" value="P:response to virus"/>
    <property type="evidence" value="ECO:0007669"/>
    <property type="project" value="UniProtKB-ARBA"/>
</dbReference>
<protein>
    <recommendedName>
        <fullName evidence="19">Interferon gamma receptor 1</fullName>
    </recommendedName>
    <alternativeName>
        <fullName evidence="22">Cytokine receptor family type 2, soluble 1</fullName>
    </alternativeName>
    <alternativeName>
        <fullName evidence="23">Interferon gamma receptor alpha-chain</fullName>
    </alternativeName>
    <alternativeName>
        <fullName evidence="20">Interleukin-22 receptor subunit alpha-2</fullName>
    </alternativeName>
    <alternativeName>
        <fullName evidence="21">Interleukin-22-binding protein</fullName>
    </alternativeName>
</protein>
<dbReference type="InterPro" id="IPR015373">
    <property type="entry name" value="Interferon/interleukin_rcp_dom"/>
</dbReference>
<keyword evidence="9" id="KW-0677">Repeat</keyword>
<feature type="chain" id="PRO_5031192031" description="Interferon gamma receptor 1" evidence="25">
    <location>
        <begin position="18"/>
        <end position="679"/>
    </location>
</feature>
<evidence type="ECO:0000256" key="24">
    <source>
        <dbReference type="SAM" id="Phobius"/>
    </source>
</evidence>
<comment type="function">
    <text evidence="17">Receptor for IL22. Binds to IL22, prevents interaction with the functional IL-22R complex and blocks the activity of IL22 (in vitro). May play an important role as an IL22 antagonist in the regulation of inflammatory responses.</text>
</comment>
<dbReference type="GeneTree" id="ENSGT00510000048929"/>
<comment type="subcellular location">
    <subcellularLocation>
        <location evidence="1">Cell membrane</location>
        <topology evidence="1">Single-pass type I membrane protein</topology>
    </subcellularLocation>
    <subcellularLocation>
        <location evidence="2">Secreted</location>
    </subcellularLocation>
</comment>
<feature type="domain" description="Fibronectin type-III" evidence="26">
    <location>
        <begin position="6"/>
        <end position="109"/>
    </location>
</feature>
<accession>A0A7N5KAP0</accession>
<evidence type="ECO:0000256" key="18">
    <source>
        <dbReference type="ARBA" id="ARBA00063248"/>
    </source>
</evidence>
<evidence type="ECO:0000256" key="20">
    <source>
        <dbReference type="ARBA" id="ARBA00071142"/>
    </source>
</evidence>
<evidence type="ECO:0000256" key="23">
    <source>
        <dbReference type="ARBA" id="ARBA00082025"/>
    </source>
</evidence>
<evidence type="ECO:0000256" key="25">
    <source>
        <dbReference type="SAM" id="SignalP"/>
    </source>
</evidence>
<dbReference type="FunFam" id="2.60.40.10:FF:001095">
    <property type="entry name" value="Interleukin 22 receptor, alpha 2"/>
    <property type="match status" value="1"/>
</dbReference>
<evidence type="ECO:0000259" key="27">
    <source>
        <dbReference type="Pfam" id="PF07140"/>
    </source>
</evidence>
<dbReference type="GO" id="GO:0019955">
    <property type="term" value="F:cytokine binding"/>
    <property type="evidence" value="ECO:0007669"/>
    <property type="project" value="InterPro"/>
</dbReference>
<dbReference type="GO" id="GO:0005886">
    <property type="term" value="C:plasma membrane"/>
    <property type="evidence" value="ECO:0007669"/>
    <property type="project" value="UniProtKB-SubCell"/>
</dbReference>
<evidence type="ECO:0000256" key="5">
    <source>
        <dbReference type="ARBA" id="ARBA00022525"/>
    </source>
</evidence>
<evidence type="ECO:0000256" key="19">
    <source>
        <dbReference type="ARBA" id="ARBA00069555"/>
    </source>
</evidence>
<evidence type="ECO:0000256" key="6">
    <source>
        <dbReference type="ARBA" id="ARBA00022553"/>
    </source>
</evidence>
<evidence type="ECO:0000313" key="30">
    <source>
        <dbReference type="Proteomes" id="UP000008912"/>
    </source>
</evidence>
<dbReference type="InterPro" id="IPR008355">
    <property type="entry name" value="Interferon_gamma_rcpt_asu"/>
</dbReference>
<evidence type="ECO:0000256" key="14">
    <source>
        <dbReference type="ARBA" id="ARBA00023170"/>
    </source>
</evidence>
<gene>
    <name evidence="29" type="primary">IFNGR1</name>
</gene>
<evidence type="ECO:0000313" key="29">
    <source>
        <dbReference type="Ensembl" id="ENSAMEP00000037614.1"/>
    </source>
</evidence>
<evidence type="ECO:0000256" key="22">
    <source>
        <dbReference type="ARBA" id="ARBA00080921"/>
    </source>
</evidence>
<keyword evidence="12 24" id="KW-0472">Membrane</keyword>
<dbReference type="Pfam" id="PF07140">
    <property type="entry name" value="IFNGR1_D2"/>
    <property type="match status" value="1"/>
</dbReference>
<evidence type="ECO:0000256" key="2">
    <source>
        <dbReference type="ARBA" id="ARBA00004613"/>
    </source>
</evidence>
<evidence type="ECO:0000256" key="8">
    <source>
        <dbReference type="ARBA" id="ARBA00022729"/>
    </source>
</evidence>
<keyword evidence="8 25" id="KW-0732">Signal</keyword>
<evidence type="ECO:0000256" key="4">
    <source>
        <dbReference type="ARBA" id="ARBA00022475"/>
    </source>
</evidence>
<dbReference type="Pfam" id="PF09294">
    <property type="entry name" value="Interfer-bind"/>
    <property type="match status" value="1"/>
</dbReference>
<dbReference type="FunFam" id="2.60.40.10:FF:001425">
    <property type="entry name" value="Interferon gamma receptor 1"/>
    <property type="match status" value="1"/>
</dbReference>
<evidence type="ECO:0000256" key="15">
    <source>
        <dbReference type="ARBA" id="ARBA00023180"/>
    </source>
</evidence>
<evidence type="ECO:0000256" key="13">
    <source>
        <dbReference type="ARBA" id="ARBA00023157"/>
    </source>
</evidence>
<keyword evidence="6" id="KW-0597">Phosphoprotein</keyword>
<evidence type="ECO:0000256" key="11">
    <source>
        <dbReference type="ARBA" id="ARBA00022989"/>
    </source>
</evidence>
<feature type="domain" description="Interferon gamma receptor D2" evidence="27">
    <location>
        <begin position="129"/>
        <end position="233"/>
    </location>
</feature>
<dbReference type="InterPro" id="IPR013783">
    <property type="entry name" value="Ig-like_fold"/>
</dbReference>
<dbReference type="InterPro" id="IPR036116">
    <property type="entry name" value="FN3_sf"/>
</dbReference>
<feature type="signal peptide" evidence="25">
    <location>
        <begin position="1"/>
        <end position="17"/>
    </location>
</feature>
<feature type="domain" description="Fibronectin type-III" evidence="26">
    <location>
        <begin position="458"/>
        <end position="562"/>
    </location>
</feature>
<dbReference type="PRINTS" id="PR01777">
    <property type="entry name" value="INTERFERONGR"/>
</dbReference>
<dbReference type="InterPro" id="IPR050650">
    <property type="entry name" value="Type-II_Cytokine-TF_Rcpt"/>
</dbReference>
<evidence type="ECO:0000259" key="26">
    <source>
        <dbReference type="Pfam" id="PF01108"/>
    </source>
</evidence>